<keyword evidence="8" id="KW-0239">DNA-directed DNA polymerase</keyword>
<dbReference type="Pfam" id="PF00712">
    <property type="entry name" value="DNA_pol3_beta"/>
    <property type="match status" value="1"/>
</dbReference>
<dbReference type="RefSeq" id="WP_084408571.1">
    <property type="nucleotide sequence ID" value="NZ_FWXR01000002.1"/>
</dbReference>
<dbReference type="Gene3D" id="3.10.150.10">
    <property type="entry name" value="DNA Polymerase III, subunit A, domain 2"/>
    <property type="match status" value="1"/>
</dbReference>
<comment type="similarity">
    <text evidence="2">Belongs to the beta sliding clamp family.</text>
</comment>
<dbReference type="OrthoDB" id="8421503at2"/>
<dbReference type="SUPFAM" id="SSF55979">
    <property type="entry name" value="DNA clamp"/>
    <property type="match status" value="3"/>
</dbReference>
<evidence type="ECO:0000256" key="1">
    <source>
        <dbReference type="ARBA" id="ARBA00004496"/>
    </source>
</evidence>
<name>A0A1W1Z0I2_9HYPH</name>
<keyword evidence="6" id="KW-0548">Nucleotidyltransferase</keyword>
<evidence type="ECO:0000256" key="6">
    <source>
        <dbReference type="ARBA" id="ARBA00022695"/>
    </source>
</evidence>
<keyword evidence="5" id="KW-0808">Transferase</keyword>
<evidence type="ECO:0000256" key="7">
    <source>
        <dbReference type="ARBA" id="ARBA00022705"/>
    </source>
</evidence>
<dbReference type="InterPro" id="IPR022634">
    <property type="entry name" value="DNA_polIII_beta_N"/>
</dbReference>
<dbReference type="Pfam" id="PF02767">
    <property type="entry name" value="DNA_pol3_beta_2"/>
    <property type="match status" value="1"/>
</dbReference>
<evidence type="ECO:0000256" key="2">
    <source>
        <dbReference type="ARBA" id="ARBA00010752"/>
    </source>
</evidence>
<comment type="subcellular location">
    <subcellularLocation>
        <location evidence="1">Cytoplasm</location>
    </subcellularLocation>
</comment>
<evidence type="ECO:0000259" key="13">
    <source>
        <dbReference type="Pfam" id="PF02767"/>
    </source>
</evidence>
<feature type="domain" description="DNA polymerase III beta sliding clamp N-terminal" evidence="12">
    <location>
        <begin position="3"/>
        <end position="120"/>
    </location>
</feature>
<proteinExistence type="inferred from homology"/>
<keyword evidence="7" id="KW-0235">DNA replication</keyword>
<dbReference type="AlphaFoldDB" id="A0A1W1Z0I2"/>
<dbReference type="InterPro" id="IPR046938">
    <property type="entry name" value="DNA_clamp_sf"/>
</dbReference>
<feature type="domain" description="DNA polymerase III beta sliding clamp C-terminal" evidence="14">
    <location>
        <begin position="246"/>
        <end position="365"/>
    </location>
</feature>
<dbReference type="InterPro" id="IPR001001">
    <property type="entry name" value="DNA_polIII_beta"/>
</dbReference>
<evidence type="ECO:0000313" key="16">
    <source>
        <dbReference type="Proteomes" id="UP000192656"/>
    </source>
</evidence>
<evidence type="ECO:0000256" key="8">
    <source>
        <dbReference type="ARBA" id="ARBA00022932"/>
    </source>
</evidence>
<dbReference type="GO" id="GO:0009360">
    <property type="term" value="C:DNA polymerase III complex"/>
    <property type="evidence" value="ECO:0007669"/>
    <property type="project" value="InterPro"/>
</dbReference>
<evidence type="ECO:0000256" key="4">
    <source>
        <dbReference type="ARBA" id="ARBA00022490"/>
    </source>
</evidence>
<dbReference type="GO" id="GO:0006271">
    <property type="term" value="P:DNA strand elongation involved in DNA replication"/>
    <property type="evidence" value="ECO:0007669"/>
    <property type="project" value="TreeGrafter"/>
</dbReference>
<dbReference type="Gene3D" id="3.70.10.10">
    <property type="match status" value="1"/>
</dbReference>
<dbReference type="SMART" id="SM00480">
    <property type="entry name" value="POL3Bc"/>
    <property type="match status" value="1"/>
</dbReference>
<keyword evidence="16" id="KW-1185">Reference proteome</keyword>
<dbReference type="InterPro" id="IPR022635">
    <property type="entry name" value="DNA_polIII_beta_C"/>
</dbReference>
<accession>A0A1W1Z0I2</accession>
<feature type="domain" description="DNA polymerase III beta sliding clamp central" evidence="13">
    <location>
        <begin position="137"/>
        <end position="244"/>
    </location>
</feature>
<dbReference type="GO" id="GO:0008408">
    <property type="term" value="F:3'-5' exonuclease activity"/>
    <property type="evidence" value="ECO:0007669"/>
    <property type="project" value="InterPro"/>
</dbReference>
<keyword evidence="4" id="KW-0963">Cytoplasm</keyword>
<dbReference type="PANTHER" id="PTHR30478:SF0">
    <property type="entry name" value="BETA SLIDING CLAMP"/>
    <property type="match status" value="1"/>
</dbReference>
<evidence type="ECO:0000259" key="14">
    <source>
        <dbReference type="Pfam" id="PF02768"/>
    </source>
</evidence>
<evidence type="ECO:0000259" key="12">
    <source>
        <dbReference type="Pfam" id="PF00712"/>
    </source>
</evidence>
<dbReference type="CDD" id="cd00140">
    <property type="entry name" value="beta_clamp"/>
    <property type="match status" value="1"/>
</dbReference>
<protein>
    <recommendedName>
        <fullName evidence="3">Beta sliding clamp</fullName>
    </recommendedName>
    <alternativeName>
        <fullName evidence="11">Beta-clamp processivity factor</fullName>
    </alternativeName>
    <alternativeName>
        <fullName evidence="10">DNA polymerase III beta sliding clamp subunit</fullName>
    </alternativeName>
</protein>
<evidence type="ECO:0000256" key="9">
    <source>
        <dbReference type="ARBA" id="ARBA00023125"/>
    </source>
</evidence>
<dbReference type="GO" id="GO:0005737">
    <property type="term" value="C:cytoplasm"/>
    <property type="evidence" value="ECO:0007669"/>
    <property type="project" value="UniProtKB-SubCell"/>
</dbReference>
<gene>
    <name evidence="15" type="ORF">SAMN06297251_102109</name>
</gene>
<reference evidence="15 16" key="1">
    <citation type="submission" date="2017-04" db="EMBL/GenBank/DDBJ databases">
        <authorList>
            <person name="Afonso C.L."/>
            <person name="Miller P.J."/>
            <person name="Scott M.A."/>
            <person name="Spackman E."/>
            <person name="Goraichik I."/>
            <person name="Dimitrov K.M."/>
            <person name="Suarez D.L."/>
            <person name="Swayne D.E."/>
        </authorList>
    </citation>
    <scope>NUCLEOTIDE SEQUENCE [LARGE SCALE GENOMIC DNA]</scope>
    <source>
        <strain evidence="15 16">CGMCC 1.10972</strain>
    </source>
</reference>
<sequence length="385" mass="41287">MFDFTIPRADFLAAVERIEKLSPPKATVPILSHCLIALGEDGTLTITATDLQRKGVATTRAEIQTGHGAVCVSTVHLATTLKRVSADSVMFTVDDREALLKCGRSKIKMPTLPAVDFPDIRKEAIGGSVMRMAGPDIERIVSACAFAMEKSEIRFHLKGVYLTSEGDKLTAVATDGYKLALVSQSMPEGTHDLPPSILPDALIVALAPFTKSQTVDVTIGESFAEFATDGYSLTSRLVDATYPDFRRVVPTDQPLVVRADREALIASIRRVETFAGGGEREIAFIVTPDTLRLVAASAATGEAEDEMEVDGDADMLIGFKSDVILLSLQSLDCDEVEIKLRDGSSPGVLIDPGDDSRLVVVMPYRLGAATMQAVNRGVPSMMEAA</sequence>
<dbReference type="EMBL" id="FWXR01000002">
    <property type="protein sequence ID" value="SMC41601.1"/>
    <property type="molecule type" value="Genomic_DNA"/>
</dbReference>
<dbReference type="Pfam" id="PF02768">
    <property type="entry name" value="DNA_pol3_beta_3"/>
    <property type="match status" value="1"/>
</dbReference>
<organism evidence="15 16">
    <name type="scientific">Fulvimarina manganoxydans</name>
    <dbReference type="NCBI Taxonomy" id="937218"/>
    <lineage>
        <taxon>Bacteria</taxon>
        <taxon>Pseudomonadati</taxon>
        <taxon>Pseudomonadota</taxon>
        <taxon>Alphaproteobacteria</taxon>
        <taxon>Hyphomicrobiales</taxon>
        <taxon>Aurantimonadaceae</taxon>
        <taxon>Fulvimarina</taxon>
    </lineage>
</organism>
<evidence type="ECO:0000256" key="10">
    <source>
        <dbReference type="ARBA" id="ARBA00030988"/>
    </source>
</evidence>
<keyword evidence="9" id="KW-0238">DNA-binding</keyword>
<dbReference type="GO" id="GO:0003887">
    <property type="term" value="F:DNA-directed DNA polymerase activity"/>
    <property type="evidence" value="ECO:0007669"/>
    <property type="project" value="UniProtKB-KW"/>
</dbReference>
<dbReference type="InterPro" id="IPR022637">
    <property type="entry name" value="DNA_polIII_beta_cen"/>
</dbReference>
<dbReference type="STRING" id="937218.SAMN06297251_102109"/>
<dbReference type="Proteomes" id="UP000192656">
    <property type="component" value="Unassembled WGS sequence"/>
</dbReference>
<evidence type="ECO:0000256" key="11">
    <source>
        <dbReference type="ARBA" id="ARBA00033276"/>
    </source>
</evidence>
<dbReference type="NCBIfam" id="TIGR00663">
    <property type="entry name" value="dnan"/>
    <property type="match status" value="1"/>
</dbReference>
<evidence type="ECO:0000256" key="5">
    <source>
        <dbReference type="ARBA" id="ARBA00022679"/>
    </source>
</evidence>
<dbReference type="PANTHER" id="PTHR30478">
    <property type="entry name" value="DNA POLYMERASE III SUBUNIT BETA"/>
    <property type="match status" value="1"/>
</dbReference>
<evidence type="ECO:0000256" key="3">
    <source>
        <dbReference type="ARBA" id="ARBA00021035"/>
    </source>
</evidence>
<evidence type="ECO:0000313" key="15">
    <source>
        <dbReference type="EMBL" id="SMC41601.1"/>
    </source>
</evidence>
<dbReference type="GO" id="GO:0003677">
    <property type="term" value="F:DNA binding"/>
    <property type="evidence" value="ECO:0007669"/>
    <property type="project" value="UniProtKB-KW"/>
</dbReference>